<dbReference type="Proteomes" id="UP001209344">
    <property type="component" value="Unassembled WGS sequence"/>
</dbReference>
<dbReference type="AlphaFoldDB" id="A0AAP3BFZ5"/>
<proteinExistence type="predicted"/>
<evidence type="ECO:0000313" key="2">
    <source>
        <dbReference type="Proteomes" id="UP001209344"/>
    </source>
</evidence>
<accession>A0AAP3BFZ5</accession>
<name>A0AAP3BFZ5_9BACT</name>
<evidence type="ECO:0000313" key="1">
    <source>
        <dbReference type="EMBL" id="MCW4129858.1"/>
    </source>
</evidence>
<protein>
    <submittedName>
        <fullName evidence="1">Uncharacterized protein</fullName>
    </submittedName>
</protein>
<comment type="caution">
    <text evidence="1">The sequence shown here is derived from an EMBL/GenBank/DDBJ whole genome shotgun (WGS) entry which is preliminary data.</text>
</comment>
<dbReference type="EMBL" id="JAPDVK010000006">
    <property type="protein sequence ID" value="MCW4129858.1"/>
    <property type="molecule type" value="Genomic_DNA"/>
</dbReference>
<organism evidence="1 2">
    <name type="scientific">Segatella copri</name>
    <dbReference type="NCBI Taxonomy" id="165179"/>
    <lineage>
        <taxon>Bacteria</taxon>
        <taxon>Pseudomonadati</taxon>
        <taxon>Bacteroidota</taxon>
        <taxon>Bacteroidia</taxon>
        <taxon>Bacteroidales</taxon>
        <taxon>Prevotellaceae</taxon>
        <taxon>Segatella</taxon>
    </lineage>
</organism>
<gene>
    <name evidence="1" type="ORF">ONT16_16740</name>
</gene>
<reference evidence="1" key="1">
    <citation type="submission" date="2022-11" db="EMBL/GenBank/DDBJ databases">
        <title>Genomic repertoires linked with pathogenic potency of arthritogenic Prevotella copri isolated from the gut of rheumatoid arthritis patients.</title>
        <authorList>
            <person name="Nii T."/>
            <person name="Maeda Y."/>
            <person name="Motooka D."/>
            <person name="Naito M."/>
            <person name="Matsumoto Y."/>
            <person name="Ogawa T."/>
            <person name="Oguro-Igashira E."/>
            <person name="Kishikawa T."/>
            <person name="Yamashita M."/>
            <person name="Koizumi S."/>
            <person name="Kurakawa T."/>
            <person name="Okumura R."/>
            <person name="Kayama H."/>
            <person name="Murakami M."/>
            <person name="Sakaguchi T."/>
            <person name="Das B."/>
            <person name="Nakamura S."/>
            <person name="Okada Y."/>
            <person name="Kumanogoh A."/>
            <person name="Takeda K."/>
        </authorList>
    </citation>
    <scope>NUCLEOTIDE SEQUENCE</scope>
    <source>
        <strain evidence="1">F3-75</strain>
    </source>
</reference>
<sequence length="779" mass="91404">MDFKEEYKNIITTLSESLFKDFVKQYVMSYWNTDEVEITDGPWDGGVDIVYYKNEIAQKKNIQITVQDKFEVKLMKDVEKSKRNVDKYGYQSSLYFFISKPISHSKKDELIDNAEQNNDISLKIFDANKLASDIERFPRLCSYLTSVFSPKLLHKPSFDIRNKVIYDMFTTGSNIANIKYDFINSFIQYYLLGETDKTIDEILAQVNSQLADNLSHKAIQGQLNYQVKKGILVCSNDKKYSLSNTKKEEFQKLRETSETLLQSLMLTLQQCLEKYNLQFYTNNVCDKLIELYNAHYNSEIEEINQSRENKNISEHKVFEDLENYLKTLSSSVDANTLVKDILFKVSDNVYLNKIAITTMFTNLFRSNSLDAYFSMFKKNIYLDTQVLLQVICWSFKNVDYDDIQYGAVNFFMQQVKSQKDKVCLLTTKEYIEEAVYHLWEAYRLQRLLDIPTIKDLGPSKNVFFNFYLFLSQNDYYEDFTDFLYDLLGEGISVEGLEQEEFIAEVSTHIESILKFCDIDVVFTPYYDELKLAQKEYDMHLIDKKYSKPKRAQNNDLICMLYLSDQNYHINPDSGLLDEPFFITWDSTIYTFRKEFLHKLKGRSYFYIYTPMKFANRLSVMNLKINASCINYDIISLAENNFKYSNDSISFIDTLSAFFKRGDASNWKLGQQLASMRKQQQDDSELSDFVSGKQKNQPIDVVLKNIKDHYNNNIQTSFDRIVKVFEMNEIADDVIKIISKGCEIITTKAKLDDDYFKMFDKFINDESPLVSEVVSFSYKE</sequence>
<dbReference type="RefSeq" id="WP_264967233.1">
    <property type="nucleotide sequence ID" value="NZ_JAPDVK010000006.1"/>
</dbReference>